<evidence type="ECO:0008006" key="4">
    <source>
        <dbReference type="Google" id="ProtNLM"/>
    </source>
</evidence>
<dbReference type="AlphaFoldDB" id="L1KW56"/>
<dbReference type="OrthoDB" id="4224469at2"/>
<dbReference type="PATRIC" id="fig|698759.3.peg.4750"/>
<evidence type="ECO:0000313" key="2">
    <source>
        <dbReference type="EMBL" id="EKX64618.1"/>
    </source>
</evidence>
<proteinExistence type="predicted"/>
<name>L1KW56_9ACTN</name>
<feature type="compositionally biased region" description="Basic and acidic residues" evidence="1">
    <location>
        <begin position="20"/>
        <end position="40"/>
    </location>
</feature>
<accession>L1KW56</accession>
<dbReference type="EMBL" id="AEJC01000364">
    <property type="protein sequence ID" value="EKX64618.1"/>
    <property type="molecule type" value="Genomic_DNA"/>
</dbReference>
<feature type="region of interest" description="Disordered" evidence="1">
    <location>
        <begin position="18"/>
        <end position="55"/>
    </location>
</feature>
<dbReference type="Proteomes" id="UP000010411">
    <property type="component" value="Unassembled WGS sequence"/>
</dbReference>
<keyword evidence="3" id="KW-1185">Reference proteome</keyword>
<gene>
    <name evidence="2" type="ORF">STRIP9103_07054</name>
</gene>
<evidence type="ECO:0000256" key="1">
    <source>
        <dbReference type="SAM" id="MobiDB-lite"/>
    </source>
</evidence>
<reference evidence="2 3" key="1">
    <citation type="submission" date="2012-11" db="EMBL/GenBank/DDBJ databases">
        <authorList>
            <person name="Huguet-Tapia J.C."/>
            <person name="Durkin A.S."/>
            <person name="Pettis G.S."/>
            <person name="Badger J.H."/>
        </authorList>
    </citation>
    <scope>NUCLEOTIDE SEQUENCE [LARGE SCALE GENOMIC DNA]</scope>
    <source>
        <strain evidence="2 3">91-03</strain>
    </source>
</reference>
<sequence>MTDYRVRFTVEARATYDSLPGERRAQWDEAVRTPARDPFRENSTAHGHGGAGDLR</sequence>
<comment type="caution">
    <text evidence="2">The sequence shown here is derived from an EMBL/GenBank/DDBJ whole genome shotgun (WGS) entry which is preliminary data.</text>
</comment>
<organism evidence="2 3">
    <name type="scientific">Streptomyces ipomoeae 91-03</name>
    <dbReference type="NCBI Taxonomy" id="698759"/>
    <lineage>
        <taxon>Bacteria</taxon>
        <taxon>Bacillati</taxon>
        <taxon>Actinomycetota</taxon>
        <taxon>Actinomycetes</taxon>
        <taxon>Kitasatosporales</taxon>
        <taxon>Streptomycetaceae</taxon>
        <taxon>Streptomyces</taxon>
    </lineage>
</organism>
<evidence type="ECO:0000313" key="3">
    <source>
        <dbReference type="Proteomes" id="UP000010411"/>
    </source>
</evidence>
<dbReference type="RefSeq" id="WP_009320384.1">
    <property type="nucleotide sequence ID" value="NZ_AEJC01000364.1"/>
</dbReference>
<protein>
    <recommendedName>
        <fullName evidence="4">Toxin-antitoxin system, toxin component, RelE family</fullName>
    </recommendedName>
</protein>